<sequence>MDKLILFCVVCGLFRAGASNSDPNNTSGHPSHNASQDIWRWLLKSAIFCVSASNAGSSPLSQFIWKLLKTKGFWSAFIRSRLQVPARSEVVKKDNLLNANFLGK</sequence>
<comment type="caution">
    <text evidence="2">The sequence shown here is derived from an EMBL/GenBank/DDBJ whole genome shotgun (WGS) entry which is preliminary data.</text>
</comment>
<organism evidence="2 3">
    <name type="scientific">Clavelina lepadiformis</name>
    <name type="common">Light-bulb sea squirt</name>
    <name type="synonym">Ascidia lepadiformis</name>
    <dbReference type="NCBI Taxonomy" id="159417"/>
    <lineage>
        <taxon>Eukaryota</taxon>
        <taxon>Metazoa</taxon>
        <taxon>Chordata</taxon>
        <taxon>Tunicata</taxon>
        <taxon>Ascidiacea</taxon>
        <taxon>Aplousobranchia</taxon>
        <taxon>Clavelinidae</taxon>
        <taxon>Clavelina</taxon>
    </lineage>
</organism>
<evidence type="ECO:0008006" key="4">
    <source>
        <dbReference type="Google" id="ProtNLM"/>
    </source>
</evidence>
<keyword evidence="1" id="KW-0732">Signal</keyword>
<evidence type="ECO:0000313" key="2">
    <source>
        <dbReference type="EMBL" id="CAK8684302.1"/>
    </source>
</evidence>
<gene>
    <name evidence="2" type="ORF">CVLEPA_LOCUS15292</name>
</gene>
<proteinExistence type="predicted"/>
<dbReference type="EMBL" id="CAWYQH010000097">
    <property type="protein sequence ID" value="CAK8684302.1"/>
    <property type="molecule type" value="Genomic_DNA"/>
</dbReference>
<evidence type="ECO:0000313" key="3">
    <source>
        <dbReference type="Proteomes" id="UP001642483"/>
    </source>
</evidence>
<evidence type="ECO:0000256" key="1">
    <source>
        <dbReference type="SAM" id="SignalP"/>
    </source>
</evidence>
<accession>A0ABP0FXH7</accession>
<reference evidence="2 3" key="1">
    <citation type="submission" date="2024-02" db="EMBL/GenBank/DDBJ databases">
        <authorList>
            <person name="Daric V."/>
            <person name="Darras S."/>
        </authorList>
    </citation>
    <scope>NUCLEOTIDE SEQUENCE [LARGE SCALE GENOMIC DNA]</scope>
</reference>
<feature type="chain" id="PRO_5045588116" description="Secreted protein" evidence="1">
    <location>
        <begin position="22"/>
        <end position="104"/>
    </location>
</feature>
<dbReference type="Proteomes" id="UP001642483">
    <property type="component" value="Unassembled WGS sequence"/>
</dbReference>
<name>A0ABP0FXH7_CLALP</name>
<protein>
    <recommendedName>
        <fullName evidence="4">Secreted protein</fullName>
    </recommendedName>
</protein>
<feature type="signal peptide" evidence="1">
    <location>
        <begin position="1"/>
        <end position="21"/>
    </location>
</feature>
<keyword evidence="3" id="KW-1185">Reference proteome</keyword>